<evidence type="ECO:0000313" key="1">
    <source>
        <dbReference type="EMBL" id="KAJ9657658.1"/>
    </source>
</evidence>
<keyword evidence="2" id="KW-1185">Reference proteome</keyword>
<name>A0ACC3AA53_9EURO</name>
<accession>A0ACC3AA53</accession>
<gene>
    <name evidence="1" type="ORF">H2198_004186</name>
</gene>
<dbReference type="EMBL" id="JAPDRQ010000061">
    <property type="protein sequence ID" value="KAJ9657658.1"/>
    <property type="molecule type" value="Genomic_DNA"/>
</dbReference>
<sequence>MSSTDGLSQEPATSTKRKRVDSPAPAARNDVPNGDDEGPACNSCRRRKTKCSREQPCAQCARLDLDCYYNDPRERPGVKTGAIESLNQRLSILEQMFLGQGILLEPILKKAVGAGGSTCSTASVKDRVNAVKEYYLAAVNSPVGRNEFPETDFRNDGQNHNTFSPGMQVDSLLPPMNILSKLVLIYFENLHPWIPILHENTFKERFADPSERSKLKTILQAMTSVCLRHAENLGLSQAEKLNWSLKCRNAVVLAGMDRFSIANLQALIIVSFDIIGSGRGPSSWSIVGSMARTVEHLQLSKEDDNMATDQTTNGYMITRMKFLQRPRSWKEVEERRRVFWNIFLMDRFCSVATGWNNSLTSEDVKRRLPCEGILWQMSNQVLTPFFGIVDRQVRPQEGLTPTSDIRTVDSDEIENIGGFAFCIEATENLNLVTKFFLQTPVKFNDAHHMQMWLLSFKELDLRLVRWRAFLPPRWRNACVLNQDGIMDPNLTLAHILHNTAVIQLHQAIAYPVAQWYQKHVKLPSDHSAETCVAAAREISNIATQFLAQTTIVINPQFSFCLFVSGRVLLAHARRYSVARDGTLDTIIDSLNDIANRWHGYTGNSDGASQSLASQFARRLEESKTVVSGGQSVVNEKASKTLDIRQAVYSNHADASGEANGSEESTDEADELQPQPSEAKSSPTQPEDYFSDSISLAFPPMPAGLDFPYSLHSGDAPQGLFQSVATPIANASCSQMPYGHSMSPSGPSNDAHGPWNVDFGGWSFEDPSRISTFQ</sequence>
<comment type="caution">
    <text evidence="1">The sequence shown here is derived from an EMBL/GenBank/DDBJ whole genome shotgun (WGS) entry which is preliminary data.</text>
</comment>
<organism evidence="1 2">
    <name type="scientific">Neophaeococcomyces mojaviensis</name>
    <dbReference type="NCBI Taxonomy" id="3383035"/>
    <lineage>
        <taxon>Eukaryota</taxon>
        <taxon>Fungi</taxon>
        <taxon>Dikarya</taxon>
        <taxon>Ascomycota</taxon>
        <taxon>Pezizomycotina</taxon>
        <taxon>Eurotiomycetes</taxon>
        <taxon>Chaetothyriomycetidae</taxon>
        <taxon>Chaetothyriales</taxon>
        <taxon>Chaetothyriales incertae sedis</taxon>
        <taxon>Neophaeococcomyces</taxon>
    </lineage>
</organism>
<evidence type="ECO:0000313" key="2">
    <source>
        <dbReference type="Proteomes" id="UP001172386"/>
    </source>
</evidence>
<proteinExistence type="predicted"/>
<protein>
    <submittedName>
        <fullName evidence="1">Uncharacterized protein</fullName>
    </submittedName>
</protein>
<reference evidence="1" key="1">
    <citation type="submission" date="2022-10" db="EMBL/GenBank/DDBJ databases">
        <title>Culturing micro-colonial fungi from biological soil crusts in the Mojave desert and describing Neophaeococcomyces mojavensis, and introducing the new genera and species Taxawa tesnikishii.</title>
        <authorList>
            <person name="Kurbessoian T."/>
            <person name="Stajich J.E."/>
        </authorList>
    </citation>
    <scope>NUCLEOTIDE SEQUENCE</scope>
    <source>
        <strain evidence="1">JES_112</strain>
    </source>
</reference>
<dbReference type="Proteomes" id="UP001172386">
    <property type="component" value="Unassembled WGS sequence"/>
</dbReference>